<evidence type="ECO:0000259" key="11">
    <source>
        <dbReference type="Pfam" id="PF07730"/>
    </source>
</evidence>
<dbReference type="KEGG" id="jli:EXU32_16460"/>
<dbReference type="CDD" id="cd16917">
    <property type="entry name" value="HATPase_UhpB-NarQ-NarX-like"/>
    <property type="match status" value="1"/>
</dbReference>
<comment type="catalytic activity">
    <reaction evidence="1">
        <text>ATP + protein L-histidine = ADP + protein N-phospho-L-histidine.</text>
        <dbReference type="EC" id="2.7.13.3"/>
    </reaction>
</comment>
<feature type="transmembrane region" description="Helical" evidence="10">
    <location>
        <begin position="111"/>
        <end position="127"/>
    </location>
</feature>
<feature type="transmembrane region" description="Helical" evidence="10">
    <location>
        <begin position="157"/>
        <end position="178"/>
    </location>
</feature>
<dbReference type="OrthoDB" id="227596at2"/>
<evidence type="ECO:0000256" key="9">
    <source>
        <dbReference type="SAM" id="MobiDB-lite"/>
    </source>
</evidence>
<dbReference type="Gene3D" id="3.30.565.10">
    <property type="entry name" value="Histidine kinase-like ATPase, C-terminal domain"/>
    <property type="match status" value="1"/>
</dbReference>
<evidence type="ECO:0000256" key="3">
    <source>
        <dbReference type="ARBA" id="ARBA00022553"/>
    </source>
</evidence>
<keyword evidence="10" id="KW-1133">Transmembrane helix</keyword>
<keyword evidence="8" id="KW-0902">Two-component regulatory system</keyword>
<evidence type="ECO:0000256" key="10">
    <source>
        <dbReference type="SAM" id="Phobius"/>
    </source>
</evidence>
<dbReference type="RefSeq" id="WP_130630874.1">
    <property type="nucleotide sequence ID" value="NZ_CP036164.1"/>
</dbReference>
<dbReference type="EMBL" id="CP036164">
    <property type="protein sequence ID" value="QBF47697.1"/>
    <property type="molecule type" value="Genomic_DNA"/>
</dbReference>
<feature type="transmembrane region" description="Helical" evidence="10">
    <location>
        <begin position="65"/>
        <end position="85"/>
    </location>
</feature>
<proteinExistence type="predicted"/>
<evidence type="ECO:0000256" key="5">
    <source>
        <dbReference type="ARBA" id="ARBA00022741"/>
    </source>
</evidence>
<evidence type="ECO:0000256" key="2">
    <source>
        <dbReference type="ARBA" id="ARBA00012438"/>
    </source>
</evidence>
<dbReference type="InterPro" id="IPR050482">
    <property type="entry name" value="Sensor_HK_TwoCompSys"/>
</dbReference>
<keyword evidence="10" id="KW-0812">Transmembrane</keyword>
<reference evidence="12 13" key="1">
    <citation type="submission" date="2019-02" db="EMBL/GenBank/DDBJ databases">
        <title>Genomic data mining of an Antarctic deep-sea actinobacterium, Janibacterlimosus P3-3-X1.</title>
        <authorList>
            <person name="Liao L."/>
            <person name="Chen B."/>
        </authorList>
    </citation>
    <scope>NUCLEOTIDE SEQUENCE [LARGE SCALE GENOMIC DNA]</scope>
    <source>
        <strain evidence="12 13">P3-3-X1</strain>
    </source>
</reference>
<keyword evidence="4" id="KW-0808">Transferase</keyword>
<evidence type="ECO:0000256" key="7">
    <source>
        <dbReference type="ARBA" id="ARBA00022840"/>
    </source>
</evidence>
<evidence type="ECO:0000256" key="4">
    <source>
        <dbReference type="ARBA" id="ARBA00022679"/>
    </source>
</evidence>
<dbReference type="Proteomes" id="UP000290408">
    <property type="component" value="Chromosome"/>
</dbReference>
<keyword evidence="7" id="KW-0067">ATP-binding</keyword>
<evidence type="ECO:0000256" key="1">
    <source>
        <dbReference type="ARBA" id="ARBA00000085"/>
    </source>
</evidence>
<evidence type="ECO:0000256" key="8">
    <source>
        <dbReference type="ARBA" id="ARBA00023012"/>
    </source>
</evidence>
<keyword evidence="6 12" id="KW-0418">Kinase</keyword>
<feature type="compositionally biased region" description="Gly residues" evidence="9">
    <location>
        <begin position="43"/>
        <end position="53"/>
    </location>
</feature>
<protein>
    <recommendedName>
        <fullName evidence="2">histidine kinase</fullName>
        <ecNumber evidence="2">2.7.13.3</ecNumber>
    </recommendedName>
</protein>
<dbReference type="EC" id="2.7.13.3" evidence="2"/>
<feature type="region of interest" description="Disordered" evidence="9">
    <location>
        <begin position="43"/>
        <end position="62"/>
    </location>
</feature>
<feature type="transmembrane region" description="Helical" evidence="10">
    <location>
        <begin position="21"/>
        <end position="39"/>
    </location>
</feature>
<sequence>MPRRSTGRPAPARGPGWLREVPLALLLAVLGLVTLPFLGGGEGPWGRQGQGPGDGPPFGPGASDAVPPDALALALVATAAVALVLRRRQPVWTLVVTTTATATYLALGHPYGPVLLSLAVAVFAIARHRPTREAALWSSGAFVALLVHLFTQPPGGSAVAGVVPAATWVVLPFTIGWARQVLADARARSRADADERLVQAERVRLAQEVHDVVGHGLAAIQMQADIALHVRAARPGQPEEALRAISAASAEALEELRTTLSTLRPEDSGAPDDSRAPTPGVARLGALCERVRAAGVEVDLEVSGVDAALPAATDLAVYRIVQESLTNVVKHSAHPRAEVRVGRDEDAVTVTVTNQDLHADDHVAGLGITGMRHRATQLGGELAHGPGPRPHTFRIHAVLPAPPKESP</sequence>
<name>A0A4P6MZD4_9MICO</name>
<evidence type="ECO:0000313" key="12">
    <source>
        <dbReference type="EMBL" id="QBF47697.1"/>
    </source>
</evidence>
<dbReference type="GO" id="GO:0000155">
    <property type="term" value="F:phosphorelay sensor kinase activity"/>
    <property type="evidence" value="ECO:0007669"/>
    <property type="project" value="InterPro"/>
</dbReference>
<keyword evidence="13" id="KW-1185">Reference proteome</keyword>
<dbReference type="PANTHER" id="PTHR24421">
    <property type="entry name" value="NITRATE/NITRITE SENSOR PROTEIN NARX-RELATED"/>
    <property type="match status" value="1"/>
</dbReference>
<dbReference type="InterPro" id="IPR011712">
    <property type="entry name" value="Sig_transdc_His_kin_sub3_dim/P"/>
</dbReference>
<dbReference type="GO" id="GO:0046983">
    <property type="term" value="F:protein dimerization activity"/>
    <property type="evidence" value="ECO:0007669"/>
    <property type="project" value="InterPro"/>
</dbReference>
<dbReference type="GO" id="GO:0016020">
    <property type="term" value="C:membrane"/>
    <property type="evidence" value="ECO:0007669"/>
    <property type="project" value="InterPro"/>
</dbReference>
<evidence type="ECO:0000313" key="13">
    <source>
        <dbReference type="Proteomes" id="UP000290408"/>
    </source>
</evidence>
<dbReference type="Gene3D" id="1.20.5.1930">
    <property type="match status" value="1"/>
</dbReference>
<dbReference type="SUPFAM" id="SSF55874">
    <property type="entry name" value="ATPase domain of HSP90 chaperone/DNA topoisomerase II/histidine kinase"/>
    <property type="match status" value="1"/>
</dbReference>
<evidence type="ECO:0000256" key="6">
    <source>
        <dbReference type="ARBA" id="ARBA00022777"/>
    </source>
</evidence>
<dbReference type="GO" id="GO:0005524">
    <property type="term" value="F:ATP binding"/>
    <property type="evidence" value="ECO:0007669"/>
    <property type="project" value="UniProtKB-KW"/>
</dbReference>
<keyword evidence="10" id="KW-0472">Membrane</keyword>
<dbReference type="AlphaFoldDB" id="A0A4P6MZD4"/>
<dbReference type="Pfam" id="PF07730">
    <property type="entry name" value="HisKA_3"/>
    <property type="match status" value="1"/>
</dbReference>
<keyword evidence="5" id="KW-0547">Nucleotide-binding</keyword>
<gene>
    <name evidence="12" type="ORF">EXU32_16460</name>
</gene>
<dbReference type="InterPro" id="IPR036890">
    <property type="entry name" value="HATPase_C_sf"/>
</dbReference>
<organism evidence="12 13">
    <name type="scientific">Janibacter limosus</name>
    <dbReference type="NCBI Taxonomy" id="53458"/>
    <lineage>
        <taxon>Bacteria</taxon>
        <taxon>Bacillati</taxon>
        <taxon>Actinomycetota</taxon>
        <taxon>Actinomycetes</taxon>
        <taxon>Micrococcales</taxon>
        <taxon>Intrasporangiaceae</taxon>
        <taxon>Janibacter</taxon>
    </lineage>
</organism>
<dbReference type="PANTHER" id="PTHR24421:SF10">
    <property type="entry name" value="NITRATE_NITRITE SENSOR PROTEIN NARQ"/>
    <property type="match status" value="1"/>
</dbReference>
<keyword evidence="3" id="KW-0597">Phosphoprotein</keyword>
<accession>A0A4P6MZD4</accession>
<feature type="domain" description="Signal transduction histidine kinase subgroup 3 dimerisation and phosphoacceptor" evidence="11">
    <location>
        <begin position="201"/>
        <end position="267"/>
    </location>
</feature>